<dbReference type="CTD" id="35006"/>
<dbReference type="GO" id="GO:0005886">
    <property type="term" value="C:plasma membrane"/>
    <property type="evidence" value="ECO:0007669"/>
    <property type="project" value="TreeGrafter"/>
</dbReference>
<name>A0A6J1P8I5_BICAN</name>
<dbReference type="KEGG" id="bany:112057729"/>
<reference evidence="15" key="1">
    <citation type="submission" date="2025-08" db="UniProtKB">
        <authorList>
            <consortium name="RefSeq"/>
        </authorList>
    </citation>
    <scope>IDENTIFICATION</scope>
</reference>
<feature type="transmembrane region" description="Helical" evidence="13">
    <location>
        <begin position="383"/>
        <end position="406"/>
    </location>
</feature>
<evidence type="ECO:0000256" key="6">
    <source>
        <dbReference type="ARBA" id="ARBA00022989"/>
    </source>
</evidence>
<proteinExistence type="inferred from homology"/>
<keyword evidence="4 12" id="KW-0894">Sodium channel</keyword>
<evidence type="ECO:0000256" key="4">
    <source>
        <dbReference type="ARBA" id="ARBA00022461"/>
    </source>
</evidence>
<keyword evidence="10 12" id="KW-0739">Sodium transport</keyword>
<dbReference type="PANTHER" id="PTHR11690">
    <property type="entry name" value="AMILORIDE-SENSITIVE SODIUM CHANNEL-RELATED"/>
    <property type="match status" value="1"/>
</dbReference>
<dbReference type="OrthoDB" id="7939651at2759"/>
<keyword evidence="11 12" id="KW-0407">Ion channel</keyword>
<dbReference type="Pfam" id="PF00858">
    <property type="entry name" value="ASC"/>
    <property type="match status" value="1"/>
</dbReference>
<comment type="similarity">
    <text evidence="2 12">Belongs to the amiloride-sensitive sodium channel (TC 1.A.6) family.</text>
</comment>
<dbReference type="AlphaFoldDB" id="A0A6J1P8I5"/>
<evidence type="ECO:0000256" key="7">
    <source>
        <dbReference type="ARBA" id="ARBA00023053"/>
    </source>
</evidence>
<evidence type="ECO:0000313" key="15">
    <source>
        <dbReference type="RefSeq" id="XP_023954038.1"/>
    </source>
</evidence>
<evidence type="ECO:0000256" key="3">
    <source>
        <dbReference type="ARBA" id="ARBA00022448"/>
    </source>
</evidence>
<dbReference type="PANTHER" id="PTHR11690:SF248">
    <property type="entry name" value="PICKPOCKET 17, ISOFORM A"/>
    <property type="match status" value="1"/>
</dbReference>
<comment type="subcellular location">
    <subcellularLocation>
        <location evidence="1">Membrane</location>
        <topology evidence="1">Multi-pass membrane protein</topology>
    </subcellularLocation>
</comment>
<gene>
    <name evidence="15" type="primary">LOC112057729</name>
</gene>
<organism evidence="14 15">
    <name type="scientific">Bicyclus anynana</name>
    <name type="common">Squinting bush brown butterfly</name>
    <dbReference type="NCBI Taxonomy" id="110368"/>
    <lineage>
        <taxon>Eukaryota</taxon>
        <taxon>Metazoa</taxon>
        <taxon>Ecdysozoa</taxon>
        <taxon>Arthropoda</taxon>
        <taxon>Hexapoda</taxon>
        <taxon>Insecta</taxon>
        <taxon>Pterygota</taxon>
        <taxon>Neoptera</taxon>
        <taxon>Endopterygota</taxon>
        <taxon>Lepidoptera</taxon>
        <taxon>Glossata</taxon>
        <taxon>Ditrysia</taxon>
        <taxon>Papilionoidea</taxon>
        <taxon>Nymphalidae</taxon>
        <taxon>Satyrinae</taxon>
        <taxon>Satyrini</taxon>
        <taxon>Mycalesina</taxon>
        <taxon>Bicyclus</taxon>
    </lineage>
</organism>
<evidence type="ECO:0000256" key="12">
    <source>
        <dbReference type="RuleBase" id="RU000679"/>
    </source>
</evidence>
<dbReference type="Proteomes" id="UP001652582">
    <property type="component" value="Chromosome 14"/>
</dbReference>
<protein>
    <submittedName>
        <fullName evidence="15">Degenerin-like protein asic-1</fullName>
    </submittedName>
</protein>
<dbReference type="RefSeq" id="XP_023954038.1">
    <property type="nucleotide sequence ID" value="XM_024098270.2"/>
</dbReference>
<evidence type="ECO:0000256" key="10">
    <source>
        <dbReference type="ARBA" id="ARBA00023201"/>
    </source>
</evidence>
<evidence type="ECO:0000313" key="14">
    <source>
        <dbReference type="Proteomes" id="UP001652582"/>
    </source>
</evidence>
<keyword evidence="14" id="KW-1185">Reference proteome</keyword>
<dbReference type="GeneID" id="112057729"/>
<evidence type="ECO:0000256" key="5">
    <source>
        <dbReference type="ARBA" id="ARBA00022692"/>
    </source>
</evidence>
<dbReference type="Gene3D" id="1.10.287.770">
    <property type="entry name" value="YojJ-like"/>
    <property type="match status" value="1"/>
</dbReference>
<keyword evidence="9 13" id="KW-0472">Membrane</keyword>
<dbReference type="GO" id="GO:0015280">
    <property type="term" value="F:ligand-gated sodium channel activity"/>
    <property type="evidence" value="ECO:0007669"/>
    <property type="project" value="TreeGrafter"/>
</dbReference>
<sequence>MSVKVDDNKEEPAVSLKQQCVKCFQGTNCIKTIVIVLCVLLVVQQISSCIEKLIDKPITTYTHFDYNKTITYPSVTFCREPPYKPDVLVKYGLYAHPRYTSTWRNFNFSRIPLDQLWEEITYNQDDFFVQYALDNLEENLKITPVMGFLGGRCYSVSPRVWNRKVKTGREFGYSMTLHHYASDLEDPATIVHPGYHVYIHYWREPYTEVEVYNGGLVDYLYMNTGEMVSVKLKVDEYVMISSEDEPCSTAHNYSANACTSQYVSDVVSEMVGCSGPWMKSDLPYCDNYDDMKDLITHYMSLYQHHECPSCPRFCHSLLYNAFVTDRQKNYTWQDQDGHRPVSNTDASLETTIFLHFNNMMVSVYEEKYNYDWNLFVSDLGGSVGFLLGLSVVGLFNIIGYIWIYFIRPFICSKNSKVTVDNSNSNSDSVATVSQSEYYKKYDQKK</sequence>
<evidence type="ECO:0000256" key="13">
    <source>
        <dbReference type="SAM" id="Phobius"/>
    </source>
</evidence>
<evidence type="ECO:0000256" key="9">
    <source>
        <dbReference type="ARBA" id="ARBA00023136"/>
    </source>
</evidence>
<keyword evidence="6 13" id="KW-1133">Transmembrane helix</keyword>
<keyword evidence="3 12" id="KW-0813">Transport</keyword>
<keyword evidence="8 12" id="KW-0406">Ion transport</keyword>
<accession>A0A6J1P8I5</accession>
<dbReference type="InterPro" id="IPR001873">
    <property type="entry name" value="ENaC"/>
</dbReference>
<evidence type="ECO:0000256" key="1">
    <source>
        <dbReference type="ARBA" id="ARBA00004141"/>
    </source>
</evidence>
<evidence type="ECO:0000256" key="2">
    <source>
        <dbReference type="ARBA" id="ARBA00007193"/>
    </source>
</evidence>
<evidence type="ECO:0000256" key="8">
    <source>
        <dbReference type="ARBA" id="ARBA00023065"/>
    </source>
</evidence>
<keyword evidence="5 12" id="KW-0812">Transmembrane</keyword>
<evidence type="ECO:0000256" key="11">
    <source>
        <dbReference type="ARBA" id="ARBA00023303"/>
    </source>
</evidence>
<keyword evidence="7" id="KW-0915">Sodium</keyword>